<accession>A0A829QNG8</accession>
<sequence length="75" mass="8429">MDLICANIDRISDLKAAYDETTEVKVRIKLSTEMRLLESSAARMLKGFKTDLPAAETSTTQKARKAADVRWLNRA</sequence>
<dbReference type="Proteomes" id="UP000021210">
    <property type="component" value="Unassembled WGS sequence"/>
</dbReference>
<comment type="caution">
    <text evidence="1">The sequence shown here is derived from an EMBL/GenBank/DDBJ whole genome shotgun (WGS) entry which is preliminary data.</text>
</comment>
<protein>
    <submittedName>
        <fullName evidence="1">Uncharacterized protein</fullName>
    </submittedName>
</protein>
<organism evidence="1 2">
    <name type="scientific">Mycobacteroides abscessus 1948</name>
    <dbReference type="NCBI Taxonomy" id="1299323"/>
    <lineage>
        <taxon>Bacteria</taxon>
        <taxon>Bacillati</taxon>
        <taxon>Actinomycetota</taxon>
        <taxon>Actinomycetes</taxon>
        <taxon>Mycobacteriales</taxon>
        <taxon>Mycobacteriaceae</taxon>
        <taxon>Mycobacteroides</taxon>
        <taxon>Mycobacteroides abscessus</taxon>
    </lineage>
</organism>
<proteinExistence type="predicted"/>
<name>A0A829QNG8_9MYCO</name>
<reference evidence="1 2" key="1">
    <citation type="submission" date="2013-12" db="EMBL/GenBank/DDBJ databases">
        <authorList>
            <person name="Zelazny A."/>
            <person name="Olivier K."/>
            <person name="Holland S."/>
            <person name="Lenaerts A."/>
            <person name="Ordway D."/>
            <person name="DeGroote M.A."/>
            <person name="Parker T."/>
            <person name="Sizemore C."/>
            <person name="Tallon L.J."/>
            <person name="Sadzewicz L.K."/>
            <person name="Sengamalay N."/>
            <person name="Fraser C.M."/>
            <person name="Hine E."/>
            <person name="Shefchek K.A."/>
            <person name="Das S.P."/>
            <person name="Tettelin H."/>
        </authorList>
    </citation>
    <scope>NUCLEOTIDE SEQUENCE [LARGE SCALE GENOMIC DNA]</scope>
    <source>
        <strain evidence="1 2">1948</strain>
    </source>
</reference>
<gene>
    <name evidence="1" type="ORF">I542_4168</name>
</gene>
<evidence type="ECO:0000313" key="2">
    <source>
        <dbReference type="Proteomes" id="UP000021210"/>
    </source>
</evidence>
<dbReference type="EMBL" id="JAOH01000002">
    <property type="protein sequence ID" value="EUA64003.1"/>
    <property type="molecule type" value="Genomic_DNA"/>
</dbReference>
<dbReference type="AlphaFoldDB" id="A0A829QNG8"/>
<evidence type="ECO:0000313" key="1">
    <source>
        <dbReference type="EMBL" id="EUA64003.1"/>
    </source>
</evidence>